<dbReference type="EMBL" id="JZWI01000008">
    <property type="protein sequence ID" value="KLN57009.1"/>
    <property type="molecule type" value="Genomic_DNA"/>
</dbReference>
<keyword evidence="7 8" id="KW-0472">Membrane</keyword>
<feature type="transmembrane region" description="Helical" evidence="8">
    <location>
        <begin position="72"/>
        <end position="92"/>
    </location>
</feature>
<keyword evidence="5 8" id="KW-0812">Transmembrane</keyword>
<feature type="transmembrane region" description="Helical" evidence="8">
    <location>
        <begin position="12"/>
        <end position="35"/>
    </location>
</feature>
<comment type="caution">
    <text evidence="9">The sequence shown here is derived from an EMBL/GenBank/DDBJ whole genome shotgun (WGS) entry which is preliminary data.</text>
</comment>
<evidence type="ECO:0000313" key="10">
    <source>
        <dbReference type="Proteomes" id="UP000035170"/>
    </source>
</evidence>
<keyword evidence="4 8" id="KW-1003">Cell membrane</keyword>
<evidence type="ECO:0000313" key="9">
    <source>
        <dbReference type="EMBL" id="KLN57009.1"/>
    </source>
</evidence>
<proteinExistence type="inferred from homology"/>
<dbReference type="PATRIC" id="fig|34073.19.peg.1761"/>
<evidence type="ECO:0000256" key="4">
    <source>
        <dbReference type="ARBA" id="ARBA00022475"/>
    </source>
</evidence>
<keyword evidence="6 8" id="KW-1133">Transmembrane helix</keyword>
<evidence type="ECO:0000256" key="2">
    <source>
        <dbReference type="ARBA" id="ARBA00009142"/>
    </source>
</evidence>
<dbReference type="RefSeq" id="WP_047784144.1">
    <property type="nucleotide sequence ID" value="NZ_JZWI01000008.1"/>
</dbReference>
<dbReference type="PANTHER" id="PTHR30269">
    <property type="entry name" value="TRANSMEMBRANE PROTEIN YFCA"/>
    <property type="match status" value="1"/>
</dbReference>
<feature type="transmembrane region" description="Helical" evidence="8">
    <location>
        <begin position="202"/>
        <end position="223"/>
    </location>
</feature>
<name>A0A0H2M3Q8_VARPD</name>
<feature type="transmembrane region" description="Helical" evidence="8">
    <location>
        <begin position="137"/>
        <end position="164"/>
    </location>
</feature>
<organism evidence="9 10">
    <name type="scientific">Variovorax paradoxus</name>
    <dbReference type="NCBI Taxonomy" id="34073"/>
    <lineage>
        <taxon>Bacteria</taxon>
        <taxon>Pseudomonadati</taxon>
        <taxon>Pseudomonadota</taxon>
        <taxon>Betaproteobacteria</taxon>
        <taxon>Burkholderiales</taxon>
        <taxon>Comamonadaceae</taxon>
        <taxon>Variovorax</taxon>
    </lineage>
</organism>
<evidence type="ECO:0000256" key="8">
    <source>
        <dbReference type="RuleBase" id="RU363041"/>
    </source>
</evidence>
<sequence length="252" mass="26447">MEMLVVTGASLLAGFVDSIVGGGGLILVPALFAVFPGAPPATLLGTNKSASIWGTAAAAAQFSQRVQMRWGALWPAALLGFMGSMLGAWGVTVFPGDFLRRALPVVLLGVLLYTLARKDLGRNHVPRFSGRAETLAACAIGLSIGFYDGFFGPGAGSFLVFLFVRWMGYDFLNASASAKIINTLTNAAALLLLALKGHVWWHYGLVMAVANVAGSLLGTRVALKHGAGFVRVVFIVVVSALILKTAHDAFLK</sequence>
<dbReference type="Pfam" id="PF01925">
    <property type="entry name" value="TauE"/>
    <property type="match status" value="1"/>
</dbReference>
<dbReference type="InterPro" id="IPR052017">
    <property type="entry name" value="TSUP"/>
</dbReference>
<dbReference type="GO" id="GO:0005886">
    <property type="term" value="C:plasma membrane"/>
    <property type="evidence" value="ECO:0007669"/>
    <property type="project" value="UniProtKB-SubCell"/>
</dbReference>
<reference evidence="9 10" key="1">
    <citation type="submission" date="2015-03" db="EMBL/GenBank/DDBJ databases">
        <title>Genome sequence of Variovorax paradoxus TBEA6.</title>
        <authorList>
            <person name="Poehlein A."/>
            <person name="Schuldes J."/>
            <person name="Wuebbeler J.H."/>
            <person name="Hiessl S."/>
            <person name="Steinbuechel A."/>
            <person name="Daniel R."/>
        </authorList>
    </citation>
    <scope>NUCLEOTIDE SEQUENCE [LARGE SCALE GENOMIC DNA]</scope>
    <source>
        <strain evidence="9 10">TBEA6</strain>
    </source>
</reference>
<keyword evidence="10" id="KW-1185">Reference proteome</keyword>
<evidence type="ECO:0000256" key="3">
    <source>
        <dbReference type="ARBA" id="ARBA00022448"/>
    </source>
</evidence>
<feature type="transmembrane region" description="Helical" evidence="8">
    <location>
        <begin position="229"/>
        <end position="246"/>
    </location>
</feature>
<comment type="similarity">
    <text evidence="2 8">Belongs to the 4-toluene sulfonate uptake permease (TSUP) (TC 2.A.102) family.</text>
</comment>
<dbReference type="PANTHER" id="PTHR30269:SF0">
    <property type="entry name" value="MEMBRANE TRANSPORTER PROTEIN YFCA-RELATED"/>
    <property type="match status" value="1"/>
</dbReference>
<keyword evidence="3" id="KW-0813">Transport</keyword>
<dbReference type="Proteomes" id="UP000035170">
    <property type="component" value="Unassembled WGS sequence"/>
</dbReference>
<evidence type="ECO:0000256" key="5">
    <source>
        <dbReference type="ARBA" id="ARBA00022692"/>
    </source>
</evidence>
<feature type="transmembrane region" description="Helical" evidence="8">
    <location>
        <begin position="98"/>
        <end position="116"/>
    </location>
</feature>
<dbReference type="AlphaFoldDB" id="A0A0H2M3Q8"/>
<gene>
    <name evidence="9" type="ORF">VPARA_17170</name>
</gene>
<comment type="subcellular location">
    <subcellularLocation>
        <location evidence="1 8">Cell membrane</location>
        <topology evidence="1 8">Multi-pass membrane protein</topology>
    </subcellularLocation>
</comment>
<protein>
    <recommendedName>
        <fullName evidence="8">Probable membrane transporter protein</fullName>
    </recommendedName>
</protein>
<accession>A0A0H2M3Q8</accession>
<dbReference type="InterPro" id="IPR002781">
    <property type="entry name" value="TM_pro_TauE-like"/>
</dbReference>
<evidence type="ECO:0000256" key="1">
    <source>
        <dbReference type="ARBA" id="ARBA00004651"/>
    </source>
</evidence>
<evidence type="ECO:0000256" key="6">
    <source>
        <dbReference type="ARBA" id="ARBA00022989"/>
    </source>
</evidence>
<evidence type="ECO:0000256" key="7">
    <source>
        <dbReference type="ARBA" id="ARBA00023136"/>
    </source>
</evidence>